<accession>A0A699JMI2</accession>
<gene>
    <name evidence="2" type="ORF">Tci_615489</name>
</gene>
<comment type="caution">
    <text evidence="2">The sequence shown here is derived from an EMBL/GenBank/DDBJ whole genome shotgun (WGS) entry which is preliminary data.</text>
</comment>
<reference evidence="2" key="1">
    <citation type="journal article" date="2019" name="Sci. Rep.">
        <title>Draft genome of Tanacetum cinerariifolium, the natural source of mosquito coil.</title>
        <authorList>
            <person name="Yamashiro T."/>
            <person name="Shiraishi A."/>
            <person name="Satake H."/>
            <person name="Nakayama K."/>
        </authorList>
    </citation>
    <scope>NUCLEOTIDE SEQUENCE</scope>
</reference>
<protein>
    <submittedName>
        <fullName evidence="2">Uncharacterized protein</fullName>
    </submittedName>
</protein>
<dbReference type="EMBL" id="BKCJ010423511">
    <property type="protein sequence ID" value="GFA43517.1"/>
    <property type="molecule type" value="Genomic_DNA"/>
</dbReference>
<organism evidence="2">
    <name type="scientific">Tanacetum cinerariifolium</name>
    <name type="common">Dalmatian daisy</name>
    <name type="synonym">Chrysanthemum cinerariifolium</name>
    <dbReference type="NCBI Taxonomy" id="118510"/>
    <lineage>
        <taxon>Eukaryota</taxon>
        <taxon>Viridiplantae</taxon>
        <taxon>Streptophyta</taxon>
        <taxon>Embryophyta</taxon>
        <taxon>Tracheophyta</taxon>
        <taxon>Spermatophyta</taxon>
        <taxon>Magnoliopsida</taxon>
        <taxon>eudicotyledons</taxon>
        <taxon>Gunneridae</taxon>
        <taxon>Pentapetalae</taxon>
        <taxon>asterids</taxon>
        <taxon>campanulids</taxon>
        <taxon>Asterales</taxon>
        <taxon>Asteraceae</taxon>
        <taxon>Asteroideae</taxon>
        <taxon>Anthemideae</taxon>
        <taxon>Anthemidinae</taxon>
        <taxon>Tanacetum</taxon>
    </lineage>
</organism>
<sequence>MSLHSSHAFRNSSLAVDASLNSANRYSSEGDAAKKADVQEGGHENILTTQEYVKNLNEDMSEDDHFTQGPWVSAIVYLQGQGVIASGCLGDVENIPKMGSLN</sequence>
<dbReference type="AlphaFoldDB" id="A0A699JMI2"/>
<name>A0A699JMI2_TANCI</name>
<proteinExistence type="predicted"/>
<evidence type="ECO:0000313" key="2">
    <source>
        <dbReference type="EMBL" id="GFA43517.1"/>
    </source>
</evidence>
<evidence type="ECO:0000256" key="1">
    <source>
        <dbReference type="SAM" id="MobiDB-lite"/>
    </source>
</evidence>
<feature type="compositionally biased region" description="Basic and acidic residues" evidence="1">
    <location>
        <begin position="31"/>
        <end position="43"/>
    </location>
</feature>
<feature type="region of interest" description="Disordered" evidence="1">
    <location>
        <begin position="26"/>
        <end position="46"/>
    </location>
</feature>